<keyword evidence="14" id="KW-1185">Reference proteome</keyword>
<keyword evidence="7 10" id="KW-0548">Nucleotidyltransferase</keyword>
<comment type="catalytic activity">
    <reaction evidence="1 10">
        <text>alpha-D-galactose 1-phosphate + UDP-alpha-D-glucose = alpha-D-glucose 1-phosphate + UDP-alpha-D-galactose</text>
        <dbReference type="Rhea" id="RHEA:13989"/>
        <dbReference type="ChEBI" id="CHEBI:58336"/>
        <dbReference type="ChEBI" id="CHEBI:58601"/>
        <dbReference type="ChEBI" id="CHEBI:58885"/>
        <dbReference type="ChEBI" id="CHEBI:66914"/>
        <dbReference type="EC" id="2.7.7.12"/>
    </reaction>
</comment>
<dbReference type="NCBIfam" id="TIGR01239">
    <property type="entry name" value="galT_2"/>
    <property type="match status" value="1"/>
</dbReference>
<reference evidence="14" key="1">
    <citation type="journal article" date="2019" name="Int. J. Syst. Evol. Microbiol.">
        <title>The Global Catalogue of Microorganisms (GCM) 10K type strain sequencing project: providing services to taxonomists for standard genome sequencing and annotation.</title>
        <authorList>
            <consortium name="The Broad Institute Genomics Platform"/>
            <consortium name="The Broad Institute Genome Sequencing Center for Infectious Disease"/>
            <person name="Wu L."/>
            <person name="Ma J."/>
        </authorList>
    </citation>
    <scope>NUCLEOTIDE SEQUENCE [LARGE SCALE GENOMIC DNA]</scope>
    <source>
        <strain evidence="14">CCM 8937</strain>
    </source>
</reference>
<accession>A0ABW4BJY8</accession>
<evidence type="ECO:0000256" key="7">
    <source>
        <dbReference type="ARBA" id="ARBA00022695"/>
    </source>
</evidence>
<evidence type="ECO:0000256" key="4">
    <source>
        <dbReference type="ARBA" id="ARBA00008706"/>
    </source>
</evidence>
<evidence type="ECO:0000256" key="3">
    <source>
        <dbReference type="ARBA" id="ARBA00004947"/>
    </source>
</evidence>
<dbReference type="EC" id="2.7.7.12" evidence="10"/>
<comment type="pathway">
    <text evidence="3 10">Carbohydrate metabolism; galactose metabolism.</text>
</comment>
<organism evidence="13 14">
    <name type="scientific">Lapidilactobacillus gannanensis</name>
    <dbReference type="NCBI Taxonomy" id="2486002"/>
    <lineage>
        <taxon>Bacteria</taxon>
        <taxon>Bacillati</taxon>
        <taxon>Bacillota</taxon>
        <taxon>Bacilli</taxon>
        <taxon>Lactobacillales</taxon>
        <taxon>Lactobacillaceae</taxon>
        <taxon>Lapidilactobacillus</taxon>
    </lineage>
</organism>
<evidence type="ECO:0000256" key="5">
    <source>
        <dbReference type="ARBA" id="ARBA00022490"/>
    </source>
</evidence>
<feature type="domain" description="Galactose-1-phosphate uridyl transferase C-terminal" evidence="12">
    <location>
        <begin position="249"/>
        <end position="443"/>
    </location>
</feature>
<dbReference type="InterPro" id="IPR023425">
    <property type="entry name" value="GalP_uridyl_Trfase_II_CS"/>
</dbReference>
<dbReference type="Pfam" id="PF01087">
    <property type="entry name" value="GalP_UDP_transf"/>
    <property type="match status" value="1"/>
</dbReference>
<evidence type="ECO:0000256" key="10">
    <source>
        <dbReference type="HAMAP-Rule" id="MF_00571"/>
    </source>
</evidence>
<dbReference type="InterPro" id="IPR000766">
    <property type="entry name" value="GalP_uridyl_Trfase_II"/>
</dbReference>
<evidence type="ECO:0000259" key="12">
    <source>
        <dbReference type="Pfam" id="PF02744"/>
    </source>
</evidence>
<dbReference type="PANTHER" id="PTHR39191">
    <property type="entry name" value="GALACTOSE-1-PHOSPHATE URIDYLYLTRANSFERASE"/>
    <property type="match status" value="1"/>
</dbReference>
<keyword evidence="6 10" id="KW-0808">Transferase</keyword>
<evidence type="ECO:0000256" key="9">
    <source>
        <dbReference type="ARBA" id="ARBA00023277"/>
    </source>
</evidence>
<evidence type="ECO:0000256" key="8">
    <source>
        <dbReference type="ARBA" id="ARBA00023144"/>
    </source>
</evidence>
<dbReference type="Pfam" id="PF02744">
    <property type="entry name" value="GalP_UDP_tr_C"/>
    <property type="match status" value="1"/>
</dbReference>
<dbReference type="InterPro" id="IPR005850">
    <property type="entry name" value="GalP_Utransf_C"/>
</dbReference>
<comment type="subcellular location">
    <subcellularLocation>
        <location evidence="2 10">Cytoplasm</location>
    </subcellularLocation>
</comment>
<comment type="similarity">
    <text evidence="4 10">Belongs to the galactose-1-phosphate uridylyltransferase type 2 family.</text>
</comment>
<sequence length="501" mass="56323">MAAKINLIFSFLNWIIKDNQQYQDLDRVYLQNRLLALVGGADVAEVVAETADEPIALANALVDYAIGQQQITDDQSSRDILEAQLLDFITPLPSEVNQHFWKIYHQDSAQAATDYFYQLSTRNDYVKTSQIAKNIKYEVATDYGNLEITINLAKPEKDPKAIAAAAKMAPATYPACQLCVENEGYLGRANYPARSNHRIVRFDLNGQTWGFQYSPYAYFNEHCIFLDTVHEPMHINRQTFANLFTILSLFPHYMAGSNADLPIVGGSMLSHEHYQGGGHKFAMMKAPIDHEFAWAKYPDVKFGTVKWPMSVIRLMGTDQATLINAATEVLDAWRGYSDASQSIQAFAADGTPHHTVTPIASKNDDGDYQLDLVLRDNQTSAEYPDGIFHPHQDVQHIKRENIGLIEVMGLAILPARLLTELREVEKYLLQQPNEIAAYHKTWADQLAAKYQGQLTTDNVENIVQQEVGHVFARVLEDAGVFKRTANGQAAFRKFITAMQAD</sequence>
<dbReference type="GO" id="GO:0008108">
    <property type="term" value="F:UDP-glucose:hexose-1-phosphate uridylyltransferase activity"/>
    <property type="evidence" value="ECO:0007669"/>
    <property type="project" value="UniProtKB-EC"/>
</dbReference>
<dbReference type="PROSITE" id="PS01163">
    <property type="entry name" value="GAL_P_UDP_TRANSF_II"/>
    <property type="match status" value="1"/>
</dbReference>
<dbReference type="Proteomes" id="UP001597191">
    <property type="component" value="Unassembled WGS sequence"/>
</dbReference>
<dbReference type="RefSeq" id="WP_125647743.1">
    <property type="nucleotide sequence ID" value="NZ_JBHTOH010000016.1"/>
</dbReference>
<dbReference type="HAMAP" id="MF_00571">
    <property type="entry name" value="GalP_UDP_trans"/>
    <property type="match status" value="1"/>
</dbReference>
<dbReference type="PANTHER" id="PTHR39191:SF1">
    <property type="entry name" value="DUF4922 DOMAIN-CONTAINING PROTEIN"/>
    <property type="match status" value="1"/>
</dbReference>
<comment type="caution">
    <text evidence="13">The sequence shown here is derived from an EMBL/GenBank/DDBJ whole genome shotgun (WGS) entry which is preliminary data.</text>
</comment>
<protein>
    <recommendedName>
        <fullName evidence="10">Galactose-1-phosphate uridylyltransferase</fullName>
        <shortName evidence="10">Gal-1-P uridylyltransferase</shortName>
        <ecNumber evidence="10">2.7.7.12</ecNumber>
    </recommendedName>
    <alternativeName>
        <fullName evidence="10">UDP-glucose--hexose-1-phosphate uridylyltransferase</fullName>
    </alternativeName>
</protein>
<evidence type="ECO:0000256" key="6">
    <source>
        <dbReference type="ARBA" id="ARBA00022679"/>
    </source>
</evidence>
<keyword evidence="5 10" id="KW-0963">Cytoplasm</keyword>
<gene>
    <name evidence="10 13" type="primary">galT</name>
    <name evidence="13" type="ORF">ACFQ4R_02750</name>
</gene>
<proteinExistence type="inferred from homology"/>
<evidence type="ECO:0000256" key="2">
    <source>
        <dbReference type="ARBA" id="ARBA00004496"/>
    </source>
</evidence>
<dbReference type="EMBL" id="JBHTOH010000016">
    <property type="protein sequence ID" value="MFD1410544.1"/>
    <property type="molecule type" value="Genomic_DNA"/>
</dbReference>
<dbReference type="NCBIfam" id="NF003629">
    <property type="entry name" value="PRK05270.1-2"/>
    <property type="match status" value="1"/>
</dbReference>
<dbReference type="PIRSF" id="PIRSF006005">
    <property type="entry name" value="GalT_BS"/>
    <property type="match status" value="1"/>
</dbReference>
<evidence type="ECO:0000313" key="13">
    <source>
        <dbReference type="EMBL" id="MFD1410544.1"/>
    </source>
</evidence>
<dbReference type="NCBIfam" id="NF003633">
    <property type="entry name" value="PRK05270.2-2"/>
    <property type="match status" value="1"/>
</dbReference>
<keyword evidence="9 10" id="KW-0119">Carbohydrate metabolism</keyword>
<evidence type="ECO:0000256" key="1">
    <source>
        <dbReference type="ARBA" id="ARBA00001107"/>
    </source>
</evidence>
<name>A0ABW4BJY8_9LACO</name>
<keyword evidence="8 10" id="KW-0299">Galactose metabolism</keyword>
<evidence type="ECO:0000313" key="14">
    <source>
        <dbReference type="Proteomes" id="UP001597191"/>
    </source>
</evidence>
<feature type="domain" description="Galactose-1-phosphate uridyl transferase N-terminal" evidence="11">
    <location>
        <begin position="21"/>
        <end position="232"/>
    </location>
</feature>
<evidence type="ECO:0000259" key="11">
    <source>
        <dbReference type="Pfam" id="PF01087"/>
    </source>
</evidence>
<dbReference type="InterPro" id="IPR005849">
    <property type="entry name" value="GalP_Utransf_N"/>
</dbReference>